<keyword evidence="2" id="KW-0648">Protein biosynthesis</keyword>
<dbReference type="GO" id="GO:0032543">
    <property type="term" value="P:mitochondrial translation"/>
    <property type="evidence" value="ECO:0007669"/>
    <property type="project" value="TreeGrafter"/>
</dbReference>
<keyword evidence="5" id="KW-1185">Reference proteome</keyword>
<evidence type="ECO:0000256" key="3">
    <source>
        <dbReference type="ARBA" id="ARBA00023134"/>
    </source>
</evidence>
<dbReference type="STRING" id="31246.A0A183NE65"/>
<dbReference type="AlphaFoldDB" id="A0A183NE65"/>
<dbReference type="PRINTS" id="PR00315">
    <property type="entry name" value="ELONGATNFCT"/>
</dbReference>
<dbReference type="GO" id="GO:0005525">
    <property type="term" value="F:GTP binding"/>
    <property type="evidence" value="ECO:0007669"/>
    <property type="project" value="UniProtKB-KW"/>
</dbReference>
<dbReference type="NCBIfam" id="TIGR00231">
    <property type="entry name" value="small_GTP"/>
    <property type="match status" value="1"/>
</dbReference>
<dbReference type="GO" id="GO:0032790">
    <property type="term" value="P:ribosome disassembly"/>
    <property type="evidence" value="ECO:0007669"/>
    <property type="project" value="TreeGrafter"/>
</dbReference>
<evidence type="ECO:0000256" key="1">
    <source>
        <dbReference type="ARBA" id="ARBA00022741"/>
    </source>
</evidence>
<proteinExistence type="predicted"/>
<dbReference type="Proteomes" id="UP000269396">
    <property type="component" value="Unassembled WGS sequence"/>
</dbReference>
<evidence type="ECO:0000256" key="2">
    <source>
        <dbReference type="ARBA" id="ARBA00022917"/>
    </source>
</evidence>
<dbReference type="InterPro" id="IPR000795">
    <property type="entry name" value="T_Tr_GTP-bd_dom"/>
</dbReference>
<dbReference type="Pfam" id="PF00009">
    <property type="entry name" value="GTP_EFTU"/>
    <property type="match status" value="1"/>
</dbReference>
<dbReference type="Gene3D" id="3.40.50.300">
    <property type="entry name" value="P-loop containing nucleotide triphosphate hydrolases"/>
    <property type="match status" value="1"/>
</dbReference>
<dbReference type="SUPFAM" id="SSF52540">
    <property type="entry name" value="P-loop containing nucleoside triphosphate hydrolases"/>
    <property type="match status" value="1"/>
</dbReference>
<dbReference type="GO" id="GO:0003924">
    <property type="term" value="F:GTPase activity"/>
    <property type="evidence" value="ECO:0007669"/>
    <property type="project" value="InterPro"/>
</dbReference>
<dbReference type="PANTHER" id="PTHR43261">
    <property type="entry name" value="TRANSLATION ELONGATION FACTOR G-RELATED"/>
    <property type="match status" value="1"/>
</dbReference>
<evidence type="ECO:0000313" key="5">
    <source>
        <dbReference type="Proteomes" id="UP000269396"/>
    </source>
</evidence>
<name>A0A183NE65_9TREM</name>
<dbReference type="InterPro" id="IPR005225">
    <property type="entry name" value="Small_GTP-bd"/>
</dbReference>
<dbReference type="InterPro" id="IPR031157">
    <property type="entry name" value="G_TR_CS"/>
</dbReference>
<dbReference type="PROSITE" id="PS00301">
    <property type="entry name" value="G_TR_1"/>
    <property type="match status" value="1"/>
</dbReference>
<protein>
    <submittedName>
        <fullName evidence="4">Uncharacterized protein</fullName>
    </submittedName>
</protein>
<dbReference type="PROSITE" id="PS51722">
    <property type="entry name" value="G_TR_2"/>
    <property type="match status" value="1"/>
</dbReference>
<sequence>MLIHSNLRVLPSSKWFDLLNLKYDYKRCRHAHTYAQHIGSNLKAKISVSDPPIATIRNVGLIAHIDAGKTTTTERMLYYARRIHYLGEVDHGDTVTDYLPEERERGISIVTASASLSWRNHIIHLLDTPGHVDFTFEVERSLTVLDSVVVILDAVKGVQPQTHTVCRQAHRYCLPCLIYINKMDRPMANVDLCLRSLSKQLPTKAHYIPIHWPVFSHSLNTDNTSSLINASNTSTSLSNKYIKKNGTSQFVGLVDLTTMQLKVNNDQRFT</sequence>
<gene>
    <name evidence="4" type="ORF">SMTD_LOCUS401</name>
</gene>
<keyword evidence="3" id="KW-0342">GTP-binding</keyword>
<dbReference type="PANTHER" id="PTHR43261:SF1">
    <property type="entry name" value="RIBOSOME-RELEASING FACTOR 2, MITOCHONDRIAL"/>
    <property type="match status" value="1"/>
</dbReference>
<evidence type="ECO:0000313" key="4">
    <source>
        <dbReference type="EMBL" id="VDO70011.1"/>
    </source>
</evidence>
<reference evidence="4 5" key="1">
    <citation type="submission" date="2018-11" db="EMBL/GenBank/DDBJ databases">
        <authorList>
            <consortium name="Pathogen Informatics"/>
        </authorList>
    </citation>
    <scope>NUCLEOTIDE SEQUENCE [LARGE SCALE GENOMIC DNA]</scope>
    <source>
        <strain>Denwood</strain>
        <strain evidence="5">Zambia</strain>
    </source>
</reference>
<organism evidence="4 5">
    <name type="scientific">Schistosoma mattheei</name>
    <dbReference type="NCBI Taxonomy" id="31246"/>
    <lineage>
        <taxon>Eukaryota</taxon>
        <taxon>Metazoa</taxon>
        <taxon>Spiralia</taxon>
        <taxon>Lophotrochozoa</taxon>
        <taxon>Platyhelminthes</taxon>
        <taxon>Trematoda</taxon>
        <taxon>Digenea</taxon>
        <taxon>Strigeidida</taxon>
        <taxon>Schistosomatoidea</taxon>
        <taxon>Schistosomatidae</taxon>
        <taxon>Schistosoma</taxon>
    </lineage>
</organism>
<dbReference type="InterPro" id="IPR027417">
    <property type="entry name" value="P-loop_NTPase"/>
</dbReference>
<keyword evidence="1" id="KW-0547">Nucleotide-binding</keyword>
<accession>A0A183NE65</accession>
<dbReference type="GO" id="GO:0005739">
    <property type="term" value="C:mitochondrion"/>
    <property type="evidence" value="ECO:0007669"/>
    <property type="project" value="TreeGrafter"/>
</dbReference>
<dbReference type="EMBL" id="UZAL01000341">
    <property type="protein sequence ID" value="VDO70011.1"/>
    <property type="molecule type" value="Genomic_DNA"/>
</dbReference>